<evidence type="ECO:0000313" key="2">
    <source>
        <dbReference type="EMBL" id="KQC86919.1"/>
    </source>
</evidence>
<proteinExistence type="predicted"/>
<comment type="caution">
    <text evidence="2">The sequence shown here is derived from an EMBL/GenBank/DDBJ whole genome shotgun (WGS) entry which is preliminary data.</text>
</comment>
<feature type="transmembrane region" description="Helical" evidence="1">
    <location>
        <begin position="210"/>
        <end position="231"/>
    </location>
</feature>
<dbReference type="AlphaFoldDB" id="A0AAW3JXF8"/>
<keyword evidence="1" id="KW-0812">Transmembrane</keyword>
<keyword evidence="1" id="KW-1133">Transmembrane helix</keyword>
<dbReference type="InterPro" id="IPR007395">
    <property type="entry name" value="Zn_peptidase_2"/>
</dbReference>
<dbReference type="PANTHER" id="PTHR36434">
    <property type="entry name" value="MEMBRANE PROTEASE YUGP-RELATED"/>
    <property type="match status" value="1"/>
</dbReference>
<organism evidence="2 3">
    <name type="scientific">Butyribacter intestini</name>
    <dbReference type="NCBI Taxonomy" id="1703332"/>
    <lineage>
        <taxon>Bacteria</taxon>
        <taxon>Bacillati</taxon>
        <taxon>Bacillota</taxon>
        <taxon>Clostridia</taxon>
        <taxon>Lachnospirales</taxon>
        <taxon>Lachnospiraceae</taxon>
        <taxon>Butyribacter</taxon>
    </lineage>
</organism>
<keyword evidence="1" id="KW-0472">Membrane</keyword>
<feature type="transmembrane region" description="Helical" evidence="1">
    <location>
        <begin position="143"/>
        <end position="172"/>
    </location>
</feature>
<dbReference type="Proteomes" id="UP000050833">
    <property type="component" value="Unassembled WGS sequence"/>
</dbReference>
<dbReference type="PANTHER" id="PTHR36434:SF1">
    <property type="entry name" value="MEMBRANE PROTEASE YUGP-RELATED"/>
    <property type="match status" value="1"/>
</dbReference>
<feature type="transmembrane region" description="Helical" evidence="1">
    <location>
        <begin position="16"/>
        <end position="34"/>
    </location>
</feature>
<keyword evidence="3" id="KW-1185">Reference proteome</keyword>
<evidence type="ECO:0000256" key="1">
    <source>
        <dbReference type="SAM" id="Phobius"/>
    </source>
</evidence>
<reference evidence="2 3" key="1">
    <citation type="submission" date="2015-10" db="EMBL/GenBank/DDBJ databases">
        <title>Butyribacter intestini gen. nov., sp. nov., a butyric acid-producing bacterium of the family Lachnospiraceae isolated from the human faeces.</title>
        <authorList>
            <person name="Zou Y."/>
            <person name="Xue W."/>
            <person name="Luo G."/>
            <person name="Lv M."/>
        </authorList>
    </citation>
    <scope>NUCLEOTIDE SEQUENCE [LARGE SCALE GENOMIC DNA]</scope>
    <source>
        <strain evidence="2 3">TF01-11</strain>
    </source>
</reference>
<protein>
    <submittedName>
        <fullName evidence="2">Peptidase</fullName>
    </submittedName>
</protein>
<name>A0AAW3JXF8_9FIRM</name>
<evidence type="ECO:0000313" key="3">
    <source>
        <dbReference type="Proteomes" id="UP000050833"/>
    </source>
</evidence>
<dbReference type="Pfam" id="PF04298">
    <property type="entry name" value="Zn_peptidase_2"/>
    <property type="match status" value="1"/>
</dbReference>
<accession>A0AAW3JXF8</accession>
<sequence>MGFYGFPGMFYRMDPTYSLVVIGAVICMIASANVSRSFSKYSRYGCKRGTTGAQAAEKILHDAGIYDVQIRHISGDLTDNYNPGNKTLNLSDSVYGSSSIAAVGVAAHECGHAIQHNVGYIPIKIRSAIVPVVNLGSKLSWPIIILGVILGSFNMLNIGILLFALTLVFQIVTLPVEFNASSRALKILDKSGMLYKDEVRGARKVLTAAAMTYITATVSTLLQLLRLILLFGRRDDD</sequence>
<dbReference type="EMBL" id="LLKB01000001">
    <property type="protein sequence ID" value="KQC86919.1"/>
    <property type="molecule type" value="Genomic_DNA"/>
</dbReference>
<gene>
    <name evidence="2" type="ORF">APZ18_05350</name>
</gene>